<proteinExistence type="predicted"/>
<feature type="transmembrane region" description="Helical" evidence="1">
    <location>
        <begin position="21"/>
        <end position="39"/>
    </location>
</feature>
<sequence length="78" mass="9273">MFFGKIREFLSQLASGNLSSKGKIFITLSLGWIIFIGYLTWWNGLQSEVLDKSFRWDEWTWFGIVPALTPYLFYIIWK</sequence>
<dbReference type="AlphaFoldDB" id="A0A382ZM94"/>
<evidence type="ECO:0000256" key="1">
    <source>
        <dbReference type="SAM" id="Phobius"/>
    </source>
</evidence>
<reference evidence="2" key="1">
    <citation type="submission" date="2018-05" db="EMBL/GenBank/DDBJ databases">
        <authorList>
            <person name="Lanie J.A."/>
            <person name="Ng W.-L."/>
            <person name="Kazmierczak K.M."/>
            <person name="Andrzejewski T.M."/>
            <person name="Davidsen T.M."/>
            <person name="Wayne K.J."/>
            <person name="Tettelin H."/>
            <person name="Glass J.I."/>
            <person name="Rusch D."/>
            <person name="Podicherti R."/>
            <person name="Tsui H.-C.T."/>
            <person name="Winkler M.E."/>
        </authorList>
    </citation>
    <scope>NUCLEOTIDE SEQUENCE</scope>
</reference>
<keyword evidence="1" id="KW-0812">Transmembrane</keyword>
<feature type="transmembrane region" description="Helical" evidence="1">
    <location>
        <begin position="59"/>
        <end position="77"/>
    </location>
</feature>
<keyword evidence="1" id="KW-0472">Membrane</keyword>
<gene>
    <name evidence="2" type="ORF">METZ01_LOCUS449049</name>
</gene>
<accession>A0A382ZM94</accession>
<feature type="non-terminal residue" evidence="2">
    <location>
        <position position="78"/>
    </location>
</feature>
<name>A0A382ZM94_9ZZZZ</name>
<protein>
    <submittedName>
        <fullName evidence="2">Uncharacterized protein</fullName>
    </submittedName>
</protein>
<organism evidence="2">
    <name type="scientific">marine metagenome</name>
    <dbReference type="NCBI Taxonomy" id="408172"/>
    <lineage>
        <taxon>unclassified sequences</taxon>
        <taxon>metagenomes</taxon>
        <taxon>ecological metagenomes</taxon>
    </lineage>
</organism>
<keyword evidence="1" id="KW-1133">Transmembrane helix</keyword>
<evidence type="ECO:0000313" key="2">
    <source>
        <dbReference type="EMBL" id="SVD96195.1"/>
    </source>
</evidence>
<dbReference type="EMBL" id="UINC01184806">
    <property type="protein sequence ID" value="SVD96195.1"/>
    <property type="molecule type" value="Genomic_DNA"/>
</dbReference>